<proteinExistence type="predicted"/>
<dbReference type="Proteomes" id="UP001153332">
    <property type="component" value="Unassembled WGS sequence"/>
</dbReference>
<evidence type="ECO:0000313" key="2">
    <source>
        <dbReference type="Proteomes" id="UP001153332"/>
    </source>
</evidence>
<keyword evidence="2" id="KW-1185">Reference proteome</keyword>
<name>A0ACC2JG34_9PEZI</name>
<organism evidence="1 2">
    <name type="scientific">Lasiodiplodia mahajangana</name>
    <dbReference type="NCBI Taxonomy" id="1108764"/>
    <lineage>
        <taxon>Eukaryota</taxon>
        <taxon>Fungi</taxon>
        <taxon>Dikarya</taxon>
        <taxon>Ascomycota</taxon>
        <taxon>Pezizomycotina</taxon>
        <taxon>Dothideomycetes</taxon>
        <taxon>Dothideomycetes incertae sedis</taxon>
        <taxon>Botryosphaeriales</taxon>
        <taxon>Botryosphaeriaceae</taxon>
        <taxon>Lasiodiplodia</taxon>
    </lineage>
</organism>
<sequence>MRLLNANTRQIHTFASSDDIEEFTILSHTWGAEEVTLQDWESLSTAELELKDGYRKIDYCCKQALEDGYDWVWVDTCCIDKSSSAELTEAINSMFRWYQDAAICYAHLTDVPDDTSQDTLLTALSGSRWFTRGWTLQELLASSDVIFYSDKWQKLTTKLNSVEILSTITGIEKGYLEGVPLETASTAKKMSWAASRETTRIEDIAYCLLGIFDVNMPLIYGEGKKAFKRLQEEIMKANPEDHTLFAWGDVVEKMADIPYVIINKAKAAEMDDIPWEESKVAQPLSGLLAESPADFKNSGGFITSTIANKFYKHAPRGLITSLPQIQDKNIRLQLPVQSPRCVALQ</sequence>
<gene>
    <name evidence="1" type="ORF">O1611_g7449</name>
</gene>
<accession>A0ACC2JG34</accession>
<reference evidence="1" key="1">
    <citation type="submission" date="2022-12" db="EMBL/GenBank/DDBJ databases">
        <title>Genome Sequence of Lasiodiplodia mahajangana.</title>
        <authorList>
            <person name="Buettner E."/>
        </authorList>
    </citation>
    <scope>NUCLEOTIDE SEQUENCE</scope>
    <source>
        <strain evidence="1">VT137</strain>
    </source>
</reference>
<evidence type="ECO:0000313" key="1">
    <source>
        <dbReference type="EMBL" id="KAJ8126188.1"/>
    </source>
</evidence>
<dbReference type="EMBL" id="JAPUUL010001980">
    <property type="protein sequence ID" value="KAJ8126188.1"/>
    <property type="molecule type" value="Genomic_DNA"/>
</dbReference>
<comment type="caution">
    <text evidence="1">The sequence shown here is derived from an EMBL/GenBank/DDBJ whole genome shotgun (WGS) entry which is preliminary data.</text>
</comment>
<protein>
    <submittedName>
        <fullName evidence="1">Uncharacterized protein</fullName>
    </submittedName>
</protein>